<comment type="caution">
    <text evidence="1">The sequence shown here is derived from an EMBL/GenBank/DDBJ whole genome shotgun (WGS) entry which is preliminary data.</text>
</comment>
<organism evidence="1 2">
    <name type="scientific">Nocardiopsis endophytica</name>
    <dbReference type="NCBI Taxonomy" id="3018445"/>
    <lineage>
        <taxon>Bacteria</taxon>
        <taxon>Bacillati</taxon>
        <taxon>Actinomycetota</taxon>
        <taxon>Actinomycetes</taxon>
        <taxon>Streptosporangiales</taxon>
        <taxon>Nocardiopsidaceae</taxon>
        <taxon>Nocardiopsis</taxon>
    </lineage>
</organism>
<accession>A0ABT4U8H1</accession>
<dbReference type="RefSeq" id="WP_270687468.1">
    <property type="nucleotide sequence ID" value="NZ_JAQFWQ010000058.1"/>
</dbReference>
<dbReference type="InterPro" id="IPR029068">
    <property type="entry name" value="Glyas_Bleomycin-R_OHBP_Dase"/>
</dbReference>
<dbReference type="Proteomes" id="UP001527866">
    <property type="component" value="Unassembled WGS sequence"/>
</dbReference>
<evidence type="ECO:0000313" key="2">
    <source>
        <dbReference type="Proteomes" id="UP001527866"/>
    </source>
</evidence>
<name>A0ABT4U8H1_9ACTN</name>
<dbReference type="Gene3D" id="3.10.180.10">
    <property type="entry name" value="2,3-Dihydroxybiphenyl 1,2-Dioxygenase, domain 1"/>
    <property type="match status" value="1"/>
</dbReference>
<dbReference type="SUPFAM" id="SSF54593">
    <property type="entry name" value="Glyoxalase/Bleomycin resistance protein/Dihydroxybiphenyl dioxygenase"/>
    <property type="match status" value="1"/>
</dbReference>
<reference evidence="1 2" key="1">
    <citation type="submission" date="2023-01" db="EMBL/GenBank/DDBJ databases">
        <title>Draft genome sequence of Nocardiopsis sp. RSe5-2 isolated from halophytes.</title>
        <authorList>
            <person name="Duangmal K."/>
            <person name="Chantavorakit T."/>
        </authorList>
    </citation>
    <scope>NUCLEOTIDE SEQUENCE [LARGE SCALE GENOMIC DNA]</scope>
    <source>
        <strain evidence="1 2">RSe5-2</strain>
    </source>
</reference>
<proteinExistence type="predicted"/>
<evidence type="ECO:0000313" key="1">
    <source>
        <dbReference type="EMBL" id="MDA2812749.1"/>
    </source>
</evidence>
<dbReference type="EMBL" id="JAQFWQ010000058">
    <property type="protein sequence ID" value="MDA2812749.1"/>
    <property type="molecule type" value="Genomic_DNA"/>
</dbReference>
<protein>
    <submittedName>
        <fullName evidence="1">Glyoxalase/bleomycin resistance/dioxygenase family protein</fullName>
    </submittedName>
</protein>
<gene>
    <name evidence="1" type="ORF">O4J56_19040</name>
</gene>
<sequence>MEECRAFYSALGLSFTKEKHGDGPVHHAAVLEDGTVVELYPVLSAPTGPVRLGLEIDGRRAAPPLPPGRHVVTDPDGRKVDVWAHGTRAGGGHP</sequence>
<keyword evidence="2" id="KW-1185">Reference proteome</keyword>